<evidence type="ECO:0000256" key="2">
    <source>
        <dbReference type="RuleBase" id="RU361156"/>
    </source>
</evidence>
<reference evidence="3 4" key="1">
    <citation type="submission" date="2016-11" db="EMBL/GenBank/DDBJ databases">
        <title>The macronuclear genome of Stentor coeruleus: a giant cell with tiny introns.</title>
        <authorList>
            <person name="Slabodnick M."/>
            <person name="Ruby J.G."/>
            <person name="Reiff S.B."/>
            <person name="Swart E.C."/>
            <person name="Gosai S."/>
            <person name="Prabakaran S."/>
            <person name="Witkowska E."/>
            <person name="Larue G.E."/>
            <person name="Fisher S."/>
            <person name="Freeman R.M."/>
            <person name="Gunawardena J."/>
            <person name="Chu W."/>
            <person name="Stover N.A."/>
            <person name="Gregory B.D."/>
            <person name="Nowacki M."/>
            <person name="Derisi J."/>
            <person name="Roy S.W."/>
            <person name="Marshall W.F."/>
            <person name="Sood P."/>
        </authorList>
    </citation>
    <scope>NUCLEOTIDE SEQUENCE [LARGE SCALE GENOMIC DNA]</scope>
    <source>
        <strain evidence="3">WM001</strain>
    </source>
</reference>
<dbReference type="Gene3D" id="3.40.50.1820">
    <property type="entry name" value="alpha/beta hydrolase"/>
    <property type="match status" value="1"/>
</dbReference>
<evidence type="ECO:0000256" key="1">
    <source>
        <dbReference type="ARBA" id="ARBA00009431"/>
    </source>
</evidence>
<protein>
    <recommendedName>
        <fullName evidence="2">Carboxypeptidase</fullName>
        <ecNumber evidence="2">3.4.16.-</ecNumber>
    </recommendedName>
</protein>
<dbReference type="PANTHER" id="PTHR11802">
    <property type="entry name" value="SERINE PROTEASE FAMILY S10 SERINE CARBOXYPEPTIDASE"/>
    <property type="match status" value="1"/>
</dbReference>
<organism evidence="3 4">
    <name type="scientific">Stentor coeruleus</name>
    <dbReference type="NCBI Taxonomy" id="5963"/>
    <lineage>
        <taxon>Eukaryota</taxon>
        <taxon>Sar</taxon>
        <taxon>Alveolata</taxon>
        <taxon>Ciliophora</taxon>
        <taxon>Postciliodesmatophora</taxon>
        <taxon>Heterotrichea</taxon>
        <taxon>Heterotrichida</taxon>
        <taxon>Stentoridae</taxon>
        <taxon>Stentor</taxon>
    </lineage>
</organism>
<dbReference type="EMBL" id="MPUH01000925">
    <property type="protein sequence ID" value="OMJ72156.1"/>
    <property type="molecule type" value="Genomic_DNA"/>
</dbReference>
<comment type="caution">
    <text evidence="3">The sequence shown here is derived from an EMBL/GenBank/DDBJ whole genome shotgun (WGS) entry which is preliminary data.</text>
</comment>
<keyword evidence="2" id="KW-0732">Signal</keyword>
<name>A0A1R2B5Z0_9CILI</name>
<dbReference type="PRINTS" id="PR00724">
    <property type="entry name" value="CRBOXYPTASEC"/>
</dbReference>
<dbReference type="PANTHER" id="PTHR11802:SF201">
    <property type="entry name" value="CARBOXYPEPTIDASE"/>
    <property type="match status" value="1"/>
</dbReference>
<dbReference type="InterPro" id="IPR018202">
    <property type="entry name" value="Ser_caboxypep_ser_AS"/>
</dbReference>
<dbReference type="SUPFAM" id="SSF53474">
    <property type="entry name" value="alpha/beta-Hydrolases"/>
    <property type="match status" value="1"/>
</dbReference>
<gene>
    <name evidence="3" type="ORF">SteCoe_29467</name>
</gene>
<dbReference type="PROSITE" id="PS00131">
    <property type="entry name" value="CARBOXYPEPT_SER_SER"/>
    <property type="match status" value="1"/>
</dbReference>
<dbReference type="GO" id="GO:0004185">
    <property type="term" value="F:serine-type carboxypeptidase activity"/>
    <property type="evidence" value="ECO:0007669"/>
    <property type="project" value="UniProtKB-UniRule"/>
</dbReference>
<keyword evidence="4" id="KW-1185">Reference proteome</keyword>
<dbReference type="InterPro" id="IPR001563">
    <property type="entry name" value="Peptidase_S10"/>
</dbReference>
<dbReference type="Pfam" id="PF00450">
    <property type="entry name" value="Peptidase_S10"/>
    <property type="match status" value="1"/>
</dbReference>
<keyword evidence="2" id="KW-0121">Carboxypeptidase</keyword>
<sequence>MLANFILLGLANGVILTDRMTSFPQFPEIPPFDMYSGFLDVPNSKGKQLHYVFVESQNNPATDPLILWLNGGPGCSSMDGLFYENGPYIYIDNSTTLVKNPYSWNTNASVIYLESPAGVGFSPLGDVSNNYTTDQITAHDNLLALLQFFKGFYEYRHLPFYITGESYAGIYVPTLALAIVNYNSYTPYIPINLQGIAVGNGATDWRYDTYPAFMEMLWTYGMMSVQMHTQLMQDCDNMQDWSSEACQETVGEVYNTVDSVNIYDIYGYCWPGMSQTSYEDNQGKLRFLTSILKDTVIPPCIAWGGIYTYLNNATVQKAFNIPQPATWGFCADLDYVKDMQHGSFYAYPALINAGLNILIYSGDTDGAVPTIGTRNWIRNLNLGISEPYRSWYVNEQVAGYTIGYTGLRLVTVKGAGHMVPQWKPAQAQHMILSWLFGTSL</sequence>
<dbReference type="GO" id="GO:0006508">
    <property type="term" value="P:proteolysis"/>
    <property type="evidence" value="ECO:0007669"/>
    <property type="project" value="UniProtKB-KW"/>
</dbReference>
<dbReference type="PROSITE" id="PS00560">
    <property type="entry name" value="CARBOXYPEPT_SER_HIS"/>
    <property type="match status" value="1"/>
</dbReference>
<dbReference type="InterPro" id="IPR033124">
    <property type="entry name" value="Ser_caboxypep_his_AS"/>
</dbReference>
<dbReference type="InterPro" id="IPR029058">
    <property type="entry name" value="AB_hydrolase_fold"/>
</dbReference>
<feature type="chain" id="PRO_5011808956" description="Carboxypeptidase" evidence="2">
    <location>
        <begin position="18"/>
        <end position="440"/>
    </location>
</feature>
<feature type="signal peptide" evidence="2">
    <location>
        <begin position="1"/>
        <end position="17"/>
    </location>
</feature>
<dbReference type="EC" id="3.4.16.-" evidence="2"/>
<evidence type="ECO:0000313" key="4">
    <source>
        <dbReference type="Proteomes" id="UP000187209"/>
    </source>
</evidence>
<evidence type="ECO:0000313" key="3">
    <source>
        <dbReference type="EMBL" id="OMJ72156.1"/>
    </source>
</evidence>
<proteinExistence type="inferred from homology"/>
<keyword evidence="2" id="KW-0378">Hydrolase</keyword>
<dbReference type="Proteomes" id="UP000187209">
    <property type="component" value="Unassembled WGS sequence"/>
</dbReference>
<dbReference type="OrthoDB" id="443318at2759"/>
<keyword evidence="2" id="KW-0645">Protease</keyword>
<dbReference type="AlphaFoldDB" id="A0A1R2B5Z0"/>
<comment type="similarity">
    <text evidence="1 2">Belongs to the peptidase S10 family.</text>
</comment>
<accession>A0A1R2B5Z0</accession>